<evidence type="ECO:0000313" key="4">
    <source>
        <dbReference type="Proteomes" id="UP000018320"/>
    </source>
</evidence>
<dbReference type="EMBL" id="AHGT01000027">
    <property type="protein sequence ID" value="ESU37418.1"/>
    <property type="molecule type" value="Genomic_DNA"/>
</dbReference>
<dbReference type="GO" id="GO:0000796">
    <property type="term" value="C:condensin complex"/>
    <property type="evidence" value="ECO:0007669"/>
    <property type="project" value="TreeGrafter"/>
</dbReference>
<dbReference type="VEuPathDB" id="GiardiaDB:DHA2_151846"/>
<feature type="coiled-coil region" evidence="1">
    <location>
        <begin position="373"/>
        <end position="426"/>
    </location>
</feature>
<dbReference type="VEuPathDB" id="GiardiaDB:QR46_4562"/>
<feature type="compositionally biased region" description="Basic and acidic residues" evidence="2">
    <location>
        <begin position="173"/>
        <end position="183"/>
    </location>
</feature>
<organism evidence="3 4">
    <name type="scientific">Giardia intestinalis</name>
    <name type="common">Giardia lamblia</name>
    <dbReference type="NCBI Taxonomy" id="5741"/>
    <lineage>
        <taxon>Eukaryota</taxon>
        <taxon>Metamonada</taxon>
        <taxon>Diplomonadida</taxon>
        <taxon>Hexamitidae</taxon>
        <taxon>Giardiinae</taxon>
        <taxon>Giardia</taxon>
    </lineage>
</organism>
<evidence type="ECO:0000256" key="2">
    <source>
        <dbReference type="SAM" id="MobiDB-lite"/>
    </source>
</evidence>
<dbReference type="AlphaFoldDB" id="V6TER2"/>
<dbReference type="Proteomes" id="UP000018320">
    <property type="component" value="Unassembled WGS sequence"/>
</dbReference>
<dbReference type="PANTHER" id="PTHR43941:SF1">
    <property type="entry name" value="STRUCTURAL MAINTENANCE OF CHROMOSOMES PROTEIN 2"/>
    <property type="match status" value="1"/>
</dbReference>
<dbReference type="GO" id="GO:0000793">
    <property type="term" value="C:condensed chromosome"/>
    <property type="evidence" value="ECO:0007669"/>
    <property type="project" value="TreeGrafter"/>
</dbReference>
<name>V6TER2_GIAIN</name>
<dbReference type="Gene3D" id="1.10.287.1490">
    <property type="match status" value="1"/>
</dbReference>
<evidence type="ECO:0000313" key="3">
    <source>
        <dbReference type="EMBL" id="ESU37418.1"/>
    </source>
</evidence>
<protein>
    <submittedName>
        <fullName evidence="3">Chromosome segregation protein SMC</fullName>
    </submittedName>
</protein>
<feature type="compositionally biased region" description="Polar residues" evidence="2">
    <location>
        <begin position="647"/>
        <end position="656"/>
    </location>
</feature>
<dbReference type="VEuPathDB" id="GiardiaDB:GL50803_0017320"/>
<feature type="coiled-coil region" evidence="1">
    <location>
        <begin position="464"/>
        <end position="523"/>
    </location>
</feature>
<dbReference type="PANTHER" id="PTHR43941">
    <property type="entry name" value="STRUCTURAL MAINTENANCE OF CHROMOSOMES PROTEIN 2"/>
    <property type="match status" value="1"/>
</dbReference>
<dbReference type="GO" id="GO:0003682">
    <property type="term" value="F:chromatin binding"/>
    <property type="evidence" value="ECO:0007669"/>
    <property type="project" value="TreeGrafter"/>
</dbReference>
<comment type="caution">
    <text evidence="3">The sequence shown here is derived from an EMBL/GenBank/DDBJ whole genome shotgun (WGS) entry which is preliminary data.</text>
</comment>
<dbReference type="GO" id="GO:0000785">
    <property type="term" value="C:chromatin"/>
    <property type="evidence" value="ECO:0007669"/>
    <property type="project" value="TreeGrafter"/>
</dbReference>
<proteinExistence type="predicted"/>
<sequence>VHLRQEPIVFQCKILNFMSKQTGSTAAVQEASGRGDFDMTSPTCTDISPVIHPPSFPAITQNYYTPSTMNYGTPSHQDTDGLSELQQSGRFAQPVPFPSHNSLARQTSQLSGSALCGAIEVDELSSTSQDVVTLSTTPNKRAVVISEGTGRPNRFAHLTANSSGRSFTRPPQKKPDPAPRQDPDLSQSISISMTSELSRLEVTEDDEQQLRRQGVSIDSIQQTLNLTYPDATDAQKIRKLLQLLANSTITSNRLLAEKEELAQMLTAKTNSSEQATLNYHIERAKLFETRARAAEEKLAQTEQELLEHKRKLHAKDQELSSVIIKLNEVTAKRELEKELEIEKELEHEKAHSALLQEERDKYAAEVQYLRNYVNELEDTLTMTKSNLLEAQTDLREMFAKLSTNESNQLKKKISDLEGQILELGAQLKESVNWQRDARSSDYPQSSLQASQHIEALQLTYQQQVMDKQMEIIALQAQLQQVTTELDEQAQFQATIAEQHCAEKSALEAENRELSAKVSALMRTGTELSRHVHTDSVMPKIQMELVEETIYSESDANNVVMPASIAPTSSQFKNVDSTPSRAKHMEKTDNLLEQENQHLRQENDKLKSDKTKLKNALKQIKQLQREYEASQNTTPRELTSEEEDNGSKRSSLGSNTEDAVMVPGTMIPRPTQLLKNQINLLKADLGSAKGEIVELQKKLSEKEEARMRLEVEKKLLSEKLEENECRIAELQKDLTRFELGSAHTNVARTHMADTETANKHTSTDPLPEHNEATTTILTEVNARCVALTEQLEQEKQSVSILRDKLSSLEKDKATLLEDVKKKDHSLAEAEAAAKDETEKLTARLADLQGKLDATERQNRSYNSLLATMHSANSANTDKLRSIENREQVELARRDELISILRNEILMHQSEIGLLKKELYLRDEETRRLMKKIIALEAGYFGTSSSHSYYDAAEPVATAADTIGSYPIIDAALRSSSRHIRSQLNTTLESGLNNF</sequence>
<evidence type="ECO:0000256" key="1">
    <source>
        <dbReference type="SAM" id="Coils"/>
    </source>
</evidence>
<feature type="coiled-coil region" evidence="1">
    <location>
        <begin position="677"/>
        <end position="739"/>
    </location>
</feature>
<feature type="coiled-coil region" evidence="1">
    <location>
        <begin position="284"/>
        <end position="318"/>
    </location>
</feature>
<dbReference type="GO" id="GO:0007076">
    <property type="term" value="P:mitotic chromosome condensation"/>
    <property type="evidence" value="ECO:0007669"/>
    <property type="project" value="TreeGrafter"/>
</dbReference>
<accession>V6TER2</accession>
<feature type="coiled-coil region" evidence="1">
    <location>
        <begin position="776"/>
        <end position="863"/>
    </location>
</feature>
<feature type="region of interest" description="Disordered" evidence="2">
    <location>
        <begin position="161"/>
        <end position="186"/>
    </location>
</feature>
<dbReference type="VEuPathDB" id="GiardiaDB:GL50581_2912"/>
<gene>
    <name evidence="3" type="ORF">DHA2_151846</name>
</gene>
<keyword evidence="1" id="KW-0175">Coiled coil</keyword>
<feature type="region of interest" description="Disordered" evidence="2">
    <location>
        <begin position="622"/>
        <end position="660"/>
    </location>
</feature>
<feature type="non-terminal residue" evidence="3">
    <location>
        <position position="1"/>
    </location>
</feature>
<reference evidence="3 4" key="2">
    <citation type="journal article" date="2013" name="Genome Biol. Evol.">
        <title>Genome sequencing of Giardia lamblia genotypes A2 and B isolates (DH and GS) and comparative analysis with the genomes of genotypes A1 and E (WB and Pig).</title>
        <authorList>
            <person name="Adam R.D."/>
            <person name="Dahlstrom E.W."/>
            <person name="Martens C.A."/>
            <person name="Bruno D.P."/>
            <person name="Barbian K.D."/>
            <person name="Ricklefs S.M."/>
            <person name="Hernandez M.M."/>
            <person name="Narla N.P."/>
            <person name="Patel R.B."/>
            <person name="Porcella S.F."/>
            <person name="Nash T.E."/>
        </authorList>
    </citation>
    <scope>NUCLEOTIDE SEQUENCE [LARGE SCALE GENOMIC DNA]</scope>
    <source>
        <strain evidence="3 4">DH</strain>
    </source>
</reference>
<reference evidence="4" key="1">
    <citation type="submission" date="2012-02" db="EMBL/GenBank/DDBJ databases">
        <title>Genome sequencing of Giardia lamblia Genotypes A2 and B isolates (DH and GS) and comparative analysis with the genomes of Genotypes A1 and E (WB and Pig).</title>
        <authorList>
            <person name="Adam R."/>
            <person name="Dahlstrom E."/>
            <person name="Martens C."/>
            <person name="Bruno D."/>
            <person name="Barbian K."/>
            <person name="Porcella S.F."/>
            <person name="Nash T."/>
        </authorList>
    </citation>
    <scope>NUCLEOTIDE SEQUENCE</scope>
    <source>
        <strain evidence="4">DH</strain>
    </source>
</reference>